<proteinExistence type="predicted"/>
<evidence type="ECO:0000313" key="1">
    <source>
        <dbReference type="EMBL" id="THH06243.1"/>
    </source>
</evidence>
<evidence type="ECO:0000313" key="2">
    <source>
        <dbReference type="Proteomes" id="UP000310158"/>
    </source>
</evidence>
<dbReference type="OrthoDB" id="2142040at2759"/>
<keyword evidence="2" id="KW-1185">Reference proteome</keyword>
<organism evidence="1 2">
    <name type="scientific">Bondarzewia mesenterica</name>
    <dbReference type="NCBI Taxonomy" id="1095465"/>
    <lineage>
        <taxon>Eukaryota</taxon>
        <taxon>Fungi</taxon>
        <taxon>Dikarya</taxon>
        <taxon>Basidiomycota</taxon>
        <taxon>Agaricomycotina</taxon>
        <taxon>Agaricomycetes</taxon>
        <taxon>Russulales</taxon>
        <taxon>Bondarzewiaceae</taxon>
        <taxon>Bondarzewia</taxon>
    </lineage>
</organism>
<dbReference type="Proteomes" id="UP000310158">
    <property type="component" value="Unassembled WGS sequence"/>
</dbReference>
<dbReference type="AlphaFoldDB" id="A0A4V3XCL2"/>
<reference evidence="1 2" key="1">
    <citation type="submission" date="2019-02" db="EMBL/GenBank/DDBJ databases">
        <title>Genome sequencing of the rare red list fungi Bondarzewia mesenterica.</title>
        <authorList>
            <person name="Buettner E."/>
            <person name="Kellner H."/>
        </authorList>
    </citation>
    <scope>NUCLEOTIDE SEQUENCE [LARGE SCALE GENOMIC DNA]</scope>
    <source>
        <strain evidence="1 2">DSM 108281</strain>
    </source>
</reference>
<name>A0A4V3XCL2_9AGAM</name>
<comment type="caution">
    <text evidence="1">The sequence shown here is derived from an EMBL/GenBank/DDBJ whole genome shotgun (WGS) entry which is preliminary data.</text>
</comment>
<dbReference type="EMBL" id="SGPL01000901">
    <property type="protein sequence ID" value="THH06243.1"/>
    <property type="molecule type" value="Genomic_DNA"/>
</dbReference>
<gene>
    <name evidence="1" type="ORF">EW146_g9672</name>
</gene>
<accession>A0A4V3XCL2</accession>
<sequence length="69" mass="8087">MFSISQIGDDAKGTAFLDGLRGDQEVEDVLHCTTDRLDSKYQELRMNERRIEEWLLKLLTKPIMERDES</sequence>
<protein>
    <submittedName>
        <fullName evidence="1">Uncharacterized protein</fullName>
    </submittedName>
</protein>